<evidence type="ECO:0000313" key="3">
    <source>
        <dbReference type="Proteomes" id="UP000245507"/>
    </source>
</evidence>
<sequence>MPTSTPDTARTASVTFHDILSDDGTHVRVWTNDPDGVIDGPTVVLCNGLGTNAYMWPALLDPDCGVRVISWNHRGTGGSERPRDKSHVEIEHFVEDGLSVMDHFGVDRAVLMGWSMGVNTMFELAARNPERVAGLFAVCGVPGDTFRTMLAPFRLPHPVARAITIGACHVGKLTGWAITPITSRLPIGPRTIAFISHTGFMFPVADPELAAVGIKEFIKTPVQWYAHIALGTSKHARVSLSGIHVPSRFVAATYDILAGARDMWTAAERLSDAEYIELRGSHFIQLEQPERVHQLLLEFLDKVGVTATDG</sequence>
<dbReference type="Pfam" id="PF00561">
    <property type="entry name" value="Abhydrolase_1"/>
    <property type="match status" value="1"/>
</dbReference>
<comment type="caution">
    <text evidence="2">The sequence shown here is derived from an EMBL/GenBank/DDBJ whole genome shotgun (WGS) entry which is preliminary data.</text>
</comment>
<dbReference type="AlphaFoldDB" id="A0A316T9I3"/>
<dbReference type="InterPro" id="IPR050266">
    <property type="entry name" value="AB_hydrolase_sf"/>
</dbReference>
<gene>
    <name evidence="2" type="ORF">DJ010_21085</name>
</gene>
<accession>A0A316T9I3</accession>
<reference evidence="2 3" key="1">
    <citation type="submission" date="2018-05" db="EMBL/GenBank/DDBJ databases">
        <title>Nocardioides silvaticus genome.</title>
        <authorList>
            <person name="Li C."/>
            <person name="Wang G."/>
        </authorList>
    </citation>
    <scope>NUCLEOTIDE SEQUENCE [LARGE SCALE GENOMIC DNA]</scope>
    <source>
        <strain evidence="2 3">CCTCC AB 2018079</strain>
    </source>
</reference>
<dbReference type="InterPro" id="IPR000073">
    <property type="entry name" value="AB_hydrolase_1"/>
</dbReference>
<dbReference type="SUPFAM" id="SSF53474">
    <property type="entry name" value="alpha/beta-Hydrolases"/>
    <property type="match status" value="1"/>
</dbReference>
<dbReference type="Gene3D" id="3.40.50.1820">
    <property type="entry name" value="alpha/beta hydrolase"/>
    <property type="match status" value="1"/>
</dbReference>
<proteinExistence type="predicted"/>
<evidence type="ECO:0000313" key="2">
    <source>
        <dbReference type="EMBL" id="PWN00973.1"/>
    </source>
</evidence>
<dbReference type="RefSeq" id="WP_109697447.1">
    <property type="nucleotide sequence ID" value="NZ_QGDD01000013.1"/>
</dbReference>
<dbReference type="InterPro" id="IPR000639">
    <property type="entry name" value="Epox_hydrolase-like"/>
</dbReference>
<dbReference type="Proteomes" id="UP000245507">
    <property type="component" value="Unassembled WGS sequence"/>
</dbReference>
<dbReference type="OrthoDB" id="5172953at2"/>
<keyword evidence="2" id="KW-0378">Hydrolase</keyword>
<organism evidence="2 3">
    <name type="scientific">Nocardioides silvaticus</name>
    <dbReference type="NCBI Taxonomy" id="2201891"/>
    <lineage>
        <taxon>Bacteria</taxon>
        <taxon>Bacillati</taxon>
        <taxon>Actinomycetota</taxon>
        <taxon>Actinomycetes</taxon>
        <taxon>Propionibacteriales</taxon>
        <taxon>Nocardioidaceae</taxon>
        <taxon>Nocardioides</taxon>
    </lineage>
</organism>
<keyword evidence="3" id="KW-1185">Reference proteome</keyword>
<dbReference type="InterPro" id="IPR029058">
    <property type="entry name" value="AB_hydrolase_fold"/>
</dbReference>
<feature type="domain" description="AB hydrolase-1" evidence="1">
    <location>
        <begin position="41"/>
        <end position="151"/>
    </location>
</feature>
<dbReference type="PRINTS" id="PR00412">
    <property type="entry name" value="EPOXHYDRLASE"/>
</dbReference>
<evidence type="ECO:0000259" key="1">
    <source>
        <dbReference type="Pfam" id="PF00561"/>
    </source>
</evidence>
<name>A0A316T9I3_9ACTN</name>
<dbReference type="GO" id="GO:0016787">
    <property type="term" value="F:hydrolase activity"/>
    <property type="evidence" value="ECO:0007669"/>
    <property type="project" value="UniProtKB-KW"/>
</dbReference>
<dbReference type="PANTHER" id="PTHR43798">
    <property type="entry name" value="MONOACYLGLYCEROL LIPASE"/>
    <property type="match status" value="1"/>
</dbReference>
<protein>
    <submittedName>
        <fullName evidence="2">Alpha/beta hydrolase</fullName>
    </submittedName>
</protein>
<dbReference type="EMBL" id="QGDD01000013">
    <property type="protein sequence ID" value="PWN00973.1"/>
    <property type="molecule type" value="Genomic_DNA"/>
</dbReference>